<gene>
    <name evidence="3" type="ORF">Z520_07161</name>
</gene>
<protein>
    <submittedName>
        <fullName evidence="3">Uncharacterized protein</fullName>
    </submittedName>
</protein>
<dbReference type="RefSeq" id="XP_016631170.1">
    <property type="nucleotide sequence ID" value="XM_016777660.1"/>
</dbReference>
<evidence type="ECO:0000256" key="1">
    <source>
        <dbReference type="SAM" id="Coils"/>
    </source>
</evidence>
<dbReference type="Proteomes" id="UP000053411">
    <property type="component" value="Unassembled WGS sequence"/>
</dbReference>
<sequence>MAVVQQPPTASDYFQNQFPSVAPSQPIIWKEGWDVNNAPSTKRQLSMVGPTSPAQSVASGTSSPRRLLHTLTESDEENIDSGSESDQPLYSAAVESFLNLKEPTPQDFKPCEPAKSEIRPSKPRTISFDDAKADINEIWPFTEVKSVRVKKASLTSVDKEKWPSATITPVIPVPEEKRLLELDVKILQSPDKSAEERLQEAEKLLIQFQSAYKTRAMSVHQLEKQVDDQASQLQDSEIWNESVARRMMSLTARISEQENAILQLGQELGKEKEMRREEEEEAFQHKLDGLNRVYPPLNENTHRRMSSIPGLNRSEVSFNNNDGSRRESTSYAAPRYYRQSSTASFSSASGGQGRRPSFFARMFRQGSESSSSSGSGSPPPQSRLSSFSSRASTALTSQSNPSKVAVAADKDIETAVDRVKALEDIKTEVGVLRQKLESLELALSALNDFPPAGTVDISLSP</sequence>
<feature type="region of interest" description="Disordered" evidence="2">
    <location>
        <begin position="102"/>
        <end position="123"/>
    </location>
</feature>
<organism evidence="3 4">
    <name type="scientific">Fonsecaea multimorphosa CBS 102226</name>
    <dbReference type="NCBI Taxonomy" id="1442371"/>
    <lineage>
        <taxon>Eukaryota</taxon>
        <taxon>Fungi</taxon>
        <taxon>Dikarya</taxon>
        <taxon>Ascomycota</taxon>
        <taxon>Pezizomycotina</taxon>
        <taxon>Eurotiomycetes</taxon>
        <taxon>Chaetothyriomycetidae</taxon>
        <taxon>Chaetothyriales</taxon>
        <taxon>Herpotrichiellaceae</taxon>
        <taxon>Fonsecaea</taxon>
    </lineage>
</organism>
<feature type="compositionally biased region" description="Polar residues" evidence="2">
    <location>
        <begin position="52"/>
        <end position="64"/>
    </location>
</feature>
<keyword evidence="4" id="KW-1185">Reference proteome</keyword>
<feature type="region of interest" description="Disordered" evidence="2">
    <location>
        <begin position="291"/>
        <end position="335"/>
    </location>
</feature>
<dbReference type="GeneID" id="27712907"/>
<evidence type="ECO:0000313" key="3">
    <source>
        <dbReference type="EMBL" id="KIX97047.1"/>
    </source>
</evidence>
<dbReference type="EMBL" id="KN848075">
    <property type="protein sequence ID" value="KIX97047.1"/>
    <property type="molecule type" value="Genomic_DNA"/>
</dbReference>
<dbReference type="AlphaFoldDB" id="A0A0D2JU72"/>
<feature type="region of interest" description="Disordered" evidence="2">
    <location>
        <begin position="40"/>
        <end position="64"/>
    </location>
</feature>
<feature type="compositionally biased region" description="Low complexity" evidence="2">
    <location>
        <begin position="366"/>
        <end position="397"/>
    </location>
</feature>
<accession>A0A0D2JU72</accession>
<evidence type="ECO:0000256" key="2">
    <source>
        <dbReference type="SAM" id="MobiDB-lite"/>
    </source>
</evidence>
<feature type="compositionally biased region" description="Basic and acidic residues" evidence="2">
    <location>
        <begin position="109"/>
        <end position="120"/>
    </location>
</feature>
<proteinExistence type="predicted"/>
<dbReference type="VEuPathDB" id="FungiDB:Z520_07161"/>
<feature type="coiled-coil region" evidence="1">
    <location>
        <begin position="240"/>
        <end position="281"/>
    </location>
</feature>
<keyword evidence="1" id="KW-0175">Coiled coil</keyword>
<evidence type="ECO:0000313" key="4">
    <source>
        <dbReference type="Proteomes" id="UP000053411"/>
    </source>
</evidence>
<dbReference type="OrthoDB" id="5377009at2759"/>
<feature type="region of interest" description="Disordered" evidence="2">
    <location>
        <begin position="365"/>
        <end position="405"/>
    </location>
</feature>
<name>A0A0D2JU72_9EURO</name>
<reference evidence="3 4" key="1">
    <citation type="submission" date="2015-01" db="EMBL/GenBank/DDBJ databases">
        <title>The Genome Sequence of Fonsecaea multimorphosa CBS 102226.</title>
        <authorList>
            <consortium name="The Broad Institute Genomics Platform"/>
            <person name="Cuomo C."/>
            <person name="de Hoog S."/>
            <person name="Gorbushina A."/>
            <person name="Stielow B."/>
            <person name="Teixiera M."/>
            <person name="Abouelleil A."/>
            <person name="Chapman S.B."/>
            <person name="Priest M."/>
            <person name="Young S.K."/>
            <person name="Wortman J."/>
            <person name="Nusbaum C."/>
            <person name="Birren B."/>
        </authorList>
    </citation>
    <scope>NUCLEOTIDE SEQUENCE [LARGE SCALE GENOMIC DNA]</scope>
    <source>
        <strain evidence="3 4">CBS 102226</strain>
    </source>
</reference>